<feature type="region of interest" description="Disordered" evidence="1">
    <location>
        <begin position="69"/>
        <end position="90"/>
    </location>
</feature>
<evidence type="ECO:0000313" key="3">
    <source>
        <dbReference type="Proteomes" id="UP000663852"/>
    </source>
</evidence>
<accession>A0A814FM96</accession>
<evidence type="ECO:0000313" key="2">
    <source>
        <dbReference type="EMBL" id="CAF0983926.1"/>
    </source>
</evidence>
<protein>
    <submittedName>
        <fullName evidence="2">Uncharacterized protein</fullName>
    </submittedName>
</protein>
<organism evidence="2 3">
    <name type="scientific">Adineta ricciae</name>
    <name type="common">Rotifer</name>
    <dbReference type="NCBI Taxonomy" id="249248"/>
    <lineage>
        <taxon>Eukaryota</taxon>
        <taxon>Metazoa</taxon>
        <taxon>Spiralia</taxon>
        <taxon>Gnathifera</taxon>
        <taxon>Rotifera</taxon>
        <taxon>Eurotatoria</taxon>
        <taxon>Bdelloidea</taxon>
        <taxon>Adinetida</taxon>
        <taxon>Adinetidae</taxon>
        <taxon>Adineta</taxon>
    </lineage>
</organism>
<evidence type="ECO:0000256" key="1">
    <source>
        <dbReference type="SAM" id="MobiDB-lite"/>
    </source>
</evidence>
<dbReference type="AlphaFoldDB" id="A0A814FM96"/>
<name>A0A814FM96_ADIRI</name>
<gene>
    <name evidence="2" type="ORF">EDS130_LOCUS14021</name>
</gene>
<sequence>MHLNGFHLFEINPGYYDTGGSGRLGSFSDYFLAAGFRSGTDRIFPVQFRSESGGKELAGIGENCTGTDSDFNGSSRRIDRPGMQSSSSSRYFRTQSLKVKAEIDTYEGQLCMERETYNATWNVIN</sequence>
<proteinExistence type="predicted"/>
<dbReference type="Proteomes" id="UP000663852">
    <property type="component" value="Unassembled WGS sequence"/>
</dbReference>
<comment type="caution">
    <text evidence="2">The sequence shown here is derived from an EMBL/GenBank/DDBJ whole genome shotgun (WGS) entry which is preliminary data.</text>
</comment>
<dbReference type="EMBL" id="CAJNOJ010000056">
    <property type="protein sequence ID" value="CAF0983926.1"/>
    <property type="molecule type" value="Genomic_DNA"/>
</dbReference>
<reference evidence="2" key="1">
    <citation type="submission" date="2021-02" db="EMBL/GenBank/DDBJ databases">
        <authorList>
            <person name="Nowell W R."/>
        </authorList>
    </citation>
    <scope>NUCLEOTIDE SEQUENCE</scope>
</reference>